<reference evidence="2 3" key="1">
    <citation type="submission" date="2016-10" db="EMBL/GenBank/DDBJ databases">
        <authorList>
            <person name="de Groot N.N."/>
        </authorList>
    </citation>
    <scope>NUCLEOTIDE SEQUENCE [LARGE SCALE GENOMIC DNA]</scope>
    <source>
        <strain evidence="2 3">CGMCC 1.7659</strain>
    </source>
</reference>
<dbReference type="SUPFAM" id="SSF56219">
    <property type="entry name" value="DNase I-like"/>
    <property type="match status" value="1"/>
</dbReference>
<dbReference type="InterPro" id="IPR005135">
    <property type="entry name" value="Endo/exonuclease/phosphatase"/>
</dbReference>
<evidence type="ECO:0000313" key="2">
    <source>
        <dbReference type="EMBL" id="SFN35205.1"/>
    </source>
</evidence>
<dbReference type="Gene3D" id="3.60.10.10">
    <property type="entry name" value="Endonuclease/exonuclease/phosphatase"/>
    <property type="match status" value="1"/>
</dbReference>
<name>A0A1I4YB15_9GAMM</name>
<dbReference type="RefSeq" id="WP_092408143.1">
    <property type="nucleotide sequence ID" value="NZ_FOVF01000016.1"/>
</dbReference>
<keyword evidence="2" id="KW-0269">Exonuclease</keyword>
<dbReference type="GO" id="GO:0006506">
    <property type="term" value="P:GPI anchor biosynthetic process"/>
    <property type="evidence" value="ECO:0007669"/>
    <property type="project" value="TreeGrafter"/>
</dbReference>
<accession>A0A1I4YB15</accession>
<proteinExistence type="predicted"/>
<keyword evidence="3" id="KW-1185">Reference proteome</keyword>
<keyword evidence="2" id="KW-0378">Hydrolase</keyword>
<dbReference type="STRING" id="578942.SAMN05216289_11632"/>
<dbReference type="PANTHER" id="PTHR14859">
    <property type="entry name" value="CALCOFLUOR WHITE HYPERSENSITIVE PROTEIN PRECURSOR"/>
    <property type="match status" value="1"/>
</dbReference>
<dbReference type="PANTHER" id="PTHR14859:SF1">
    <property type="entry name" value="PGAP2-INTERACTING PROTEIN"/>
    <property type="match status" value="1"/>
</dbReference>
<keyword evidence="2" id="KW-0540">Nuclease</keyword>
<dbReference type="GO" id="GO:0004527">
    <property type="term" value="F:exonuclease activity"/>
    <property type="evidence" value="ECO:0007669"/>
    <property type="project" value="UniProtKB-KW"/>
</dbReference>
<dbReference type="EMBL" id="FOVF01000016">
    <property type="protein sequence ID" value="SFN35205.1"/>
    <property type="molecule type" value="Genomic_DNA"/>
</dbReference>
<evidence type="ECO:0000313" key="3">
    <source>
        <dbReference type="Proteomes" id="UP000198575"/>
    </source>
</evidence>
<dbReference type="Proteomes" id="UP000198575">
    <property type="component" value="Unassembled WGS sequence"/>
</dbReference>
<dbReference type="Pfam" id="PF03372">
    <property type="entry name" value="Exo_endo_phos"/>
    <property type="match status" value="1"/>
</dbReference>
<sequence length="263" mass="30264">MISAAPETHPDAHIDARHTLRVLTINTHKGFTAFNRAFVLPELRDAVRSTRADLVFLQEVHGEHEGHARRWAHWPERPQYEYLADSMWPQFAYGRNAVYQDGDHGNALLSKYPIVEHENIDVSVRKVERRGILYCRIQVPPVDRDVYAYCVHLGLTERDRSAQLRQLSEHVNSRVPDDAALIIAGDFNDWRERATGILEPIGTRDVFKEHTRASARTFPGRLPLLKLDRIYVRGVRIEQAHVLKTAPWPHLSDHVPLFSQVSL</sequence>
<dbReference type="InterPro" id="IPR051916">
    <property type="entry name" value="GPI-anchor_lipid_remodeler"/>
</dbReference>
<dbReference type="OrthoDB" id="9793162at2"/>
<organism evidence="2 3">
    <name type="scientific">Dokdonella immobilis</name>
    <dbReference type="NCBI Taxonomy" id="578942"/>
    <lineage>
        <taxon>Bacteria</taxon>
        <taxon>Pseudomonadati</taxon>
        <taxon>Pseudomonadota</taxon>
        <taxon>Gammaproteobacteria</taxon>
        <taxon>Lysobacterales</taxon>
        <taxon>Rhodanobacteraceae</taxon>
        <taxon>Dokdonella</taxon>
    </lineage>
</organism>
<keyword evidence="2" id="KW-0255">Endonuclease</keyword>
<feature type="domain" description="Endonuclease/exonuclease/phosphatase" evidence="1">
    <location>
        <begin position="43"/>
        <end position="254"/>
    </location>
</feature>
<dbReference type="GO" id="GO:0004519">
    <property type="term" value="F:endonuclease activity"/>
    <property type="evidence" value="ECO:0007669"/>
    <property type="project" value="UniProtKB-KW"/>
</dbReference>
<dbReference type="GO" id="GO:0016020">
    <property type="term" value="C:membrane"/>
    <property type="evidence" value="ECO:0007669"/>
    <property type="project" value="GOC"/>
</dbReference>
<dbReference type="AlphaFoldDB" id="A0A1I4YB15"/>
<protein>
    <submittedName>
        <fullName evidence="2">Metal-dependent hydrolase, endonuclease/exonuclease/phosphatase family</fullName>
    </submittedName>
</protein>
<gene>
    <name evidence="2" type="ORF">SAMN05216289_11632</name>
</gene>
<dbReference type="InterPro" id="IPR036691">
    <property type="entry name" value="Endo/exonu/phosph_ase_sf"/>
</dbReference>
<evidence type="ECO:0000259" key="1">
    <source>
        <dbReference type="Pfam" id="PF03372"/>
    </source>
</evidence>